<evidence type="ECO:0008006" key="3">
    <source>
        <dbReference type="Google" id="ProtNLM"/>
    </source>
</evidence>
<accession>A0ABQ4SS92</accession>
<organism evidence="1 2">
    <name type="scientific">Methylobacterium jeotgali</name>
    <dbReference type="NCBI Taxonomy" id="381630"/>
    <lineage>
        <taxon>Bacteria</taxon>
        <taxon>Pseudomonadati</taxon>
        <taxon>Pseudomonadota</taxon>
        <taxon>Alphaproteobacteria</taxon>
        <taxon>Hyphomicrobiales</taxon>
        <taxon>Methylobacteriaceae</taxon>
        <taxon>Methylobacterium</taxon>
    </lineage>
</organism>
<keyword evidence="2" id="KW-1185">Reference proteome</keyword>
<dbReference type="RefSeq" id="WP_238274060.1">
    <property type="nucleotide sequence ID" value="NZ_BPQR01000010.1"/>
</dbReference>
<reference evidence="1" key="2">
    <citation type="submission" date="2021-08" db="EMBL/GenBank/DDBJ databases">
        <authorList>
            <person name="Tani A."/>
            <person name="Ola A."/>
            <person name="Ogura Y."/>
            <person name="Katsura K."/>
            <person name="Hayashi T."/>
        </authorList>
    </citation>
    <scope>NUCLEOTIDE SEQUENCE</scope>
    <source>
        <strain evidence="1">LMG 23639</strain>
    </source>
</reference>
<sequence length="233" mass="25503">MPPSSPISPPDSEPDRAPVAIAGLVSALRGRRSVTLLANNPTLTPRDLAAVPCAERDAVVHFNRAPFLPRFLSGRHLNVLVLRQHFDTGRFHGWPTEARTLDAMQAAPERFHLLLCLNDPRSGALPDPGAVPRSRFAADDPAVREDYPLVPDIAFAAPSTGFAVLMLLRAHGLPGGETGRWHRALVRLGLARPRGLLLCGFFDTPEGRFWPGHSWAHERARIAGQGLRDLARR</sequence>
<proteinExistence type="predicted"/>
<evidence type="ECO:0000313" key="2">
    <source>
        <dbReference type="Proteomes" id="UP001055102"/>
    </source>
</evidence>
<dbReference type="EMBL" id="BPQR01000010">
    <property type="protein sequence ID" value="GJE05374.1"/>
    <property type="molecule type" value="Genomic_DNA"/>
</dbReference>
<name>A0ABQ4SS92_9HYPH</name>
<protein>
    <recommendedName>
        <fullName evidence="3">Glycosyltransferase</fullName>
    </recommendedName>
</protein>
<comment type="caution">
    <text evidence="1">The sequence shown here is derived from an EMBL/GenBank/DDBJ whole genome shotgun (WGS) entry which is preliminary data.</text>
</comment>
<gene>
    <name evidence="1" type="ORF">AOPFMNJM_0674</name>
</gene>
<dbReference type="Proteomes" id="UP001055102">
    <property type="component" value="Unassembled WGS sequence"/>
</dbReference>
<reference evidence="1" key="1">
    <citation type="journal article" date="2021" name="Front. Microbiol.">
        <title>Comprehensive Comparative Genomics and Phenotyping of Methylobacterium Species.</title>
        <authorList>
            <person name="Alessa O."/>
            <person name="Ogura Y."/>
            <person name="Fujitani Y."/>
            <person name="Takami H."/>
            <person name="Hayashi T."/>
            <person name="Sahin N."/>
            <person name="Tani A."/>
        </authorList>
    </citation>
    <scope>NUCLEOTIDE SEQUENCE</scope>
    <source>
        <strain evidence="1">LMG 23639</strain>
    </source>
</reference>
<evidence type="ECO:0000313" key="1">
    <source>
        <dbReference type="EMBL" id="GJE05374.1"/>
    </source>
</evidence>